<name>A0ABS3BL21_9BACT</name>
<protein>
    <submittedName>
        <fullName evidence="2">Uncharacterized protein</fullName>
    </submittedName>
</protein>
<dbReference type="Proteomes" id="UP000664698">
    <property type="component" value="Unassembled WGS sequence"/>
</dbReference>
<proteinExistence type="predicted"/>
<evidence type="ECO:0000313" key="3">
    <source>
        <dbReference type="Proteomes" id="UP000664698"/>
    </source>
</evidence>
<sequence>MRRAIFFLLILFHPIANPAIGQETHLDAEQLAWYQRTLPLFQEAVSGGQYVDAPAGYLGSPYYESQQFDFGEIWINGLRYPKVQLRYDAWHDEVLVVHPLYNQMVQIKAAKVEKFVFSDGVVFLNIENNPGYGRHKRGFYQVVAVGEPMLLKKHYRSIESVKEPGLITREFKPGQDFFFWFQGEFWQAGSKSEAIAGLGLSKKEVAGHFKGMKQNFKHDPEAYLKELLRLREEKAEPFQSFPSR</sequence>
<dbReference type="RefSeq" id="WP_206567976.1">
    <property type="nucleotide sequence ID" value="NZ_JAFKCW010000001.1"/>
</dbReference>
<gene>
    <name evidence="2" type="ORF">J0A67_04000</name>
</gene>
<feature type="chain" id="PRO_5046347370" evidence="1">
    <location>
        <begin position="19"/>
        <end position="244"/>
    </location>
</feature>
<organism evidence="2 3">
    <name type="scientific">Algoriphagus aestuariicola</name>
    <dbReference type="NCBI Taxonomy" id="1852016"/>
    <lineage>
        <taxon>Bacteria</taxon>
        <taxon>Pseudomonadati</taxon>
        <taxon>Bacteroidota</taxon>
        <taxon>Cytophagia</taxon>
        <taxon>Cytophagales</taxon>
        <taxon>Cyclobacteriaceae</taxon>
        <taxon>Algoriphagus</taxon>
    </lineage>
</organism>
<comment type="caution">
    <text evidence="2">The sequence shown here is derived from an EMBL/GenBank/DDBJ whole genome shotgun (WGS) entry which is preliminary data.</text>
</comment>
<evidence type="ECO:0000256" key="1">
    <source>
        <dbReference type="SAM" id="SignalP"/>
    </source>
</evidence>
<keyword evidence="1" id="KW-0732">Signal</keyword>
<feature type="signal peptide" evidence="1">
    <location>
        <begin position="1"/>
        <end position="18"/>
    </location>
</feature>
<reference evidence="2 3" key="1">
    <citation type="submission" date="2021-03" db="EMBL/GenBank/DDBJ databases">
        <title>novel species isolated from a fishpond in China.</title>
        <authorList>
            <person name="Lu H."/>
            <person name="Cai Z."/>
        </authorList>
    </citation>
    <scope>NUCLEOTIDE SEQUENCE [LARGE SCALE GENOMIC DNA]</scope>
    <source>
        <strain evidence="2 3">JCM 31546</strain>
    </source>
</reference>
<evidence type="ECO:0000313" key="2">
    <source>
        <dbReference type="EMBL" id="MBN7800008.1"/>
    </source>
</evidence>
<dbReference type="EMBL" id="JAFKCW010000001">
    <property type="protein sequence ID" value="MBN7800008.1"/>
    <property type="molecule type" value="Genomic_DNA"/>
</dbReference>
<accession>A0ABS3BL21</accession>
<keyword evidence="3" id="KW-1185">Reference proteome</keyword>